<dbReference type="Proteomes" id="UP000215181">
    <property type="component" value="Unassembled WGS sequence"/>
</dbReference>
<dbReference type="Gene3D" id="3.40.50.720">
    <property type="entry name" value="NAD(P)-binding Rossmann-like Domain"/>
    <property type="match status" value="1"/>
</dbReference>
<dbReference type="AlphaFoldDB" id="A0A235F059"/>
<keyword evidence="3" id="KW-0479">Metal-binding</keyword>
<evidence type="ECO:0000256" key="4">
    <source>
        <dbReference type="ARBA" id="ARBA00022833"/>
    </source>
</evidence>
<dbReference type="Gene3D" id="3.90.180.10">
    <property type="entry name" value="Medium-chain alcohol dehydrogenases, catalytic domain"/>
    <property type="match status" value="1"/>
</dbReference>
<dbReference type="EMBL" id="NOIH01000007">
    <property type="protein sequence ID" value="OYD54679.1"/>
    <property type="molecule type" value="Genomic_DNA"/>
</dbReference>
<keyword evidence="5" id="KW-0560">Oxidoreductase</keyword>
<dbReference type="PANTHER" id="PTHR42940">
    <property type="entry name" value="ALCOHOL DEHYDROGENASE 1-RELATED"/>
    <property type="match status" value="1"/>
</dbReference>
<gene>
    <name evidence="7" type="ORF">CGK74_07830</name>
</gene>
<dbReference type="NCBIfam" id="TIGR02822">
    <property type="entry name" value="adh_fam_2"/>
    <property type="match status" value="1"/>
</dbReference>
<dbReference type="InterPro" id="IPR011032">
    <property type="entry name" value="GroES-like_sf"/>
</dbReference>
<reference evidence="7 8" key="1">
    <citation type="submission" date="2017-07" db="EMBL/GenBank/DDBJ databases">
        <title>Thauera sp. KNDSS-Mac4 genome sequence and assembly.</title>
        <authorList>
            <person name="Mayilraj S."/>
        </authorList>
    </citation>
    <scope>NUCLEOTIDE SEQUENCE [LARGE SCALE GENOMIC DNA]</scope>
    <source>
        <strain evidence="7 8">KNDSS-Mac4</strain>
    </source>
</reference>
<dbReference type="PANTHER" id="PTHR42940:SF8">
    <property type="entry name" value="VACUOLAR PROTEIN SORTING-ASSOCIATED PROTEIN 11"/>
    <property type="match status" value="1"/>
</dbReference>
<dbReference type="InterPro" id="IPR002328">
    <property type="entry name" value="ADH_Zn_CS"/>
</dbReference>
<keyword evidence="4" id="KW-0862">Zinc</keyword>
<dbReference type="InterPro" id="IPR014187">
    <property type="entry name" value="ADH_Zn_typ-2"/>
</dbReference>
<comment type="caution">
    <text evidence="7">The sequence shown here is derived from an EMBL/GenBank/DDBJ whole genome shotgun (WGS) entry which is preliminary data.</text>
</comment>
<comment type="cofactor">
    <cofactor evidence="1">
        <name>Zn(2+)</name>
        <dbReference type="ChEBI" id="CHEBI:29105"/>
    </cofactor>
</comment>
<comment type="similarity">
    <text evidence="2">Belongs to the zinc-containing alcohol dehydrogenase family.</text>
</comment>
<keyword evidence="8" id="KW-1185">Reference proteome</keyword>
<evidence type="ECO:0000313" key="7">
    <source>
        <dbReference type="EMBL" id="OYD54679.1"/>
    </source>
</evidence>
<evidence type="ECO:0000256" key="1">
    <source>
        <dbReference type="ARBA" id="ARBA00001947"/>
    </source>
</evidence>
<dbReference type="SUPFAM" id="SSF50129">
    <property type="entry name" value="GroES-like"/>
    <property type="match status" value="1"/>
</dbReference>
<name>A0A235F059_9RHOO</name>
<dbReference type="GO" id="GO:0004022">
    <property type="term" value="F:alcohol dehydrogenase (NAD+) activity"/>
    <property type="evidence" value="ECO:0007669"/>
    <property type="project" value="TreeGrafter"/>
</dbReference>
<evidence type="ECO:0000259" key="6">
    <source>
        <dbReference type="Pfam" id="PF08240"/>
    </source>
</evidence>
<dbReference type="GO" id="GO:0008270">
    <property type="term" value="F:zinc ion binding"/>
    <property type="evidence" value="ECO:0007669"/>
    <property type="project" value="InterPro"/>
</dbReference>
<dbReference type="InterPro" id="IPR036291">
    <property type="entry name" value="NAD(P)-bd_dom_sf"/>
</dbReference>
<dbReference type="GO" id="GO:0005737">
    <property type="term" value="C:cytoplasm"/>
    <property type="evidence" value="ECO:0007669"/>
    <property type="project" value="TreeGrafter"/>
</dbReference>
<dbReference type="SUPFAM" id="SSF51735">
    <property type="entry name" value="NAD(P)-binding Rossmann-fold domains"/>
    <property type="match status" value="1"/>
</dbReference>
<dbReference type="PROSITE" id="PS00059">
    <property type="entry name" value="ADH_ZINC"/>
    <property type="match status" value="1"/>
</dbReference>
<dbReference type="CDD" id="cd08298">
    <property type="entry name" value="CAD2"/>
    <property type="match status" value="1"/>
</dbReference>
<organism evidence="7 8">
    <name type="scientific">Thauera propionica</name>
    <dbReference type="NCBI Taxonomy" id="2019431"/>
    <lineage>
        <taxon>Bacteria</taxon>
        <taxon>Pseudomonadati</taxon>
        <taxon>Pseudomonadota</taxon>
        <taxon>Betaproteobacteria</taxon>
        <taxon>Rhodocyclales</taxon>
        <taxon>Zoogloeaceae</taxon>
        <taxon>Thauera</taxon>
    </lineage>
</organism>
<evidence type="ECO:0000313" key="8">
    <source>
        <dbReference type="Proteomes" id="UP000215181"/>
    </source>
</evidence>
<feature type="domain" description="Alcohol dehydrogenase-like N-terminal" evidence="6">
    <location>
        <begin position="25"/>
        <end position="135"/>
    </location>
</feature>
<dbReference type="OrthoDB" id="9771084at2"/>
<evidence type="ECO:0000256" key="5">
    <source>
        <dbReference type="ARBA" id="ARBA00023002"/>
    </source>
</evidence>
<proteinExistence type="inferred from homology"/>
<evidence type="ECO:0000256" key="2">
    <source>
        <dbReference type="ARBA" id="ARBA00008072"/>
    </source>
</evidence>
<protein>
    <submittedName>
        <fullName evidence="7">Alcohol dehydrogenase</fullName>
    </submittedName>
</protein>
<dbReference type="Pfam" id="PF08240">
    <property type="entry name" value="ADH_N"/>
    <property type="match status" value="1"/>
</dbReference>
<sequence>MRAMVLERPGEPLKTVDLQVPEPLPGQILLRIEACGVCRTDLHLVDDELPDPVLPMVPGHEIVGRVAALGAGVTGVGLGQRMGVPWLGWTCGRCSYCNRHQENLCDHARFTGYQIHGGYAEYTVADARYCFPLDDTLDAAEAAPLLCAGLIGYRALAMAGDARRIGLYGFGAAAHIICQVAVWQGREVYAFTRREDAASRDFARALGARWTGASDERPPQRLDAALIFAPAGELVPAALRTLCKGGIVVCAGIHMSDIPSFPYGILWGERRIVSVANLTRRDGDEFLALAARVPVRTEVTRFALADANLALDRLRRGELQGAAVLIP</sequence>
<accession>A0A235F059</accession>
<evidence type="ECO:0000256" key="3">
    <source>
        <dbReference type="ARBA" id="ARBA00022723"/>
    </source>
</evidence>
<dbReference type="InterPro" id="IPR013154">
    <property type="entry name" value="ADH-like_N"/>
</dbReference>